<keyword evidence="3" id="KW-0946">Virion</keyword>
<feature type="chain" id="PRO_5003863060" evidence="1">
    <location>
        <begin position="23"/>
        <end position="163"/>
    </location>
</feature>
<proteinExistence type="predicted"/>
<dbReference type="Proteomes" id="UP000006786">
    <property type="component" value="Unassembled WGS sequence"/>
</dbReference>
<gene>
    <name evidence="3" type="ORF">NA2_18735</name>
</gene>
<accession>K2LHV3</accession>
<dbReference type="STRING" id="391937.NA2_18735"/>
<dbReference type="InterPro" id="IPR007893">
    <property type="entry name" value="Spore_coat_U/FanG"/>
</dbReference>
<keyword evidence="4" id="KW-1185">Reference proteome</keyword>
<evidence type="ECO:0000313" key="3">
    <source>
        <dbReference type="EMBL" id="EKF17324.1"/>
    </source>
</evidence>
<dbReference type="AlphaFoldDB" id="K2LHV3"/>
<protein>
    <submittedName>
        <fullName evidence="3">Spore coat protein U</fullName>
    </submittedName>
</protein>
<name>K2LHV3_9HYPH</name>
<dbReference type="PANTHER" id="PTHR37089">
    <property type="entry name" value="PROTEIN U-RELATED"/>
    <property type="match status" value="1"/>
</dbReference>
<dbReference type="eggNOG" id="COG5430">
    <property type="taxonomic scope" value="Bacteria"/>
</dbReference>
<evidence type="ECO:0000313" key="4">
    <source>
        <dbReference type="Proteomes" id="UP000006786"/>
    </source>
</evidence>
<reference evidence="3 4" key="1">
    <citation type="journal article" date="2012" name="J. Bacteriol.">
        <title>Genome Sequence of Nitratireductor pacificus Type Strain pht-3B.</title>
        <authorList>
            <person name="Lai Q."/>
            <person name="Li G."/>
            <person name="Shao Z."/>
        </authorList>
    </citation>
    <scope>NUCLEOTIDE SEQUENCE [LARGE SCALE GENOMIC DNA]</scope>
    <source>
        <strain evidence="4">pht-3B</strain>
    </source>
</reference>
<comment type="caution">
    <text evidence="3">The sequence shown here is derived from an EMBL/GenBank/DDBJ whole genome shotgun (WGS) entry which is preliminary data.</text>
</comment>
<sequence>MIQIALPVAVLASFASAGPVHSATATGTMNVRVTIQAECTVVSAADLDFGTQGVLSADIDQTTTINVQCTDGTPYNVGLNAGTGAGASVTTRYMTGPGSAVVAYGLYRDAAHALVWGDTVSSDTVGGTGNGSSQALTVYGNVPPQTTPAAGAYADLVTITITY</sequence>
<keyword evidence="3" id="KW-0167">Capsid protein</keyword>
<dbReference type="Pfam" id="PF05229">
    <property type="entry name" value="SCPU"/>
    <property type="match status" value="1"/>
</dbReference>
<organism evidence="3 4">
    <name type="scientific">Nitratireductor pacificus pht-3B</name>
    <dbReference type="NCBI Taxonomy" id="391937"/>
    <lineage>
        <taxon>Bacteria</taxon>
        <taxon>Pseudomonadati</taxon>
        <taxon>Pseudomonadota</taxon>
        <taxon>Alphaproteobacteria</taxon>
        <taxon>Hyphomicrobiales</taxon>
        <taxon>Phyllobacteriaceae</taxon>
        <taxon>Nitratireductor</taxon>
    </lineage>
</organism>
<feature type="domain" description="Spore coat protein U/FanG" evidence="2">
    <location>
        <begin position="25"/>
        <end position="160"/>
    </location>
</feature>
<dbReference type="PATRIC" id="fig|391937.3.peg.3850"/>
<feature type="signal peptide" evidence="1">
    <location>
        <begin position="1"/>
        <end position="22"/>
    </location>
</feature>
<dbReference type="PANTHER" id="PTHR37089:SF4">
    <property type="entry name" value="EXPORTED PROTEIN"/>
    <property type="match status" value="1"/>
</dbReference>
<keyword evidence="1" id="KW-0732">Signal</keyword>
<evidence type="ECO:0000259" key="2">
    <source>
        <dbReference type="Pfam" id="PF05229"/>
    </source>
</evidence>
<dbReference type="RefSeq" id="WP_008598773.1">
    <property type="nucleotide sequence ID" value="NZ_AMRM01000026.1"/>
</dbReference>
<evidence type="ECO:0000256" key="1">
    <source>
        <dbReference type="SAM" id="SignalP"/>
    </source>
</evidence>
<dbReference type="InterPro" id="IPR053167">
    <property type="entry name" value="Spore_coat_component"/>
</dbReference>
<dbReference type="EMBL" id="AMRM01000026">
    <property type="protein sequence ID" value="EKF17324.1"/>
    <property type="molecule type" value="Genomic_DNA"/>
</dbReference>
<dbReference type="SMART" id="SM00972">
    <property type="entry name" value="SCPU"/>
    <property type="match status" value="1"/>
</dbReference>